<keyword evidence="3" id="KW-1185">Reference proteome</keyword>
<name>A0ABR2Z829_9AGAR</name>
<protein>
    <submittedName>
        <fullName evidence="2">Uncharacterized protein</fullName>
    </submittedName>
</protein>
<feature type="compositionally biased region" description="Polar residues" evidence="1">
    <location>
        <begin position="266"/>
        <end position="286"/>
    </location>
</feature>
<proteinExistence type="predicted"/>
<accession>A0ABR2Z829</accession>
<comment type="caution">
    <text evidence="2">The sequence shown here is derived from an EMBL/GenBank/DDBJ whole genome shotgun (WGS) entry which is preliminary data.</text>
</comment>
<sequence length="416" mass="42802">TAFQPVTRGSSSAIYWPTYEKDTGNMKLTLRYQAISCMRPYLGTSFEELRVQDYEQNRKTASVFSGQTSAFAGGIFGQSNQQRNTQPNPFPSAQPAGNAGVGPFGQSSTGTAGTSPAPNVGPSVATSTPSTARAELPIVFGGLGQGSQSAASAPNRVSPSNGVRPAEAKPTPSTTQTGPPMLFGSSSAASASNRTFLSVGVDSSGAKPAPPSAKVGPPSTLFGRLAEGPSAGSASNRVSPLAAVEPIPSSGQALSVVNRTIEPAPTMQQPVSLTPGSATVSTSGQARPTPAVSSVPALSPATTSSVVVSAINHLREHAGSTPVASSSSSSLITATIARTIDVPAVPQERKNLPAKCTLPGDGDTDNECCICHENLFDGCSFDRFDVDYDVKALEEALGLVWCRKCWKSLHRGCWDG</sequence>
<dbReference type="Gene3D" id="1.10.10.2360">
    <property type="match status" value="1"/>
</dbReference>
<dbReference type="PANTHER" id="PTHR23198:SF6">
    <property type="entry name" value="NUCLEAR PORE COMPLEX PROTEIN NUP98-NUP96"/>
    <property type="match status" value="1"/>
</dbReference>
<evidence type="ECO:0000313" key="2">
    <source>
        <dbReference type="EMBL" id="KAL0056637.1"/>
    </source>
</evidence>
<dbReference type="InterPro" id="IPR037665">
    <property type="entry name" value="Nucleoporin_S59-like"/>
</dbReference>
<reference evidence="2 3" key="1">
    <citation type="submission" date="2024-05" db="EMBL/GenBank/DDBJ databases">
        <title>A draft genome resource for the thread blight pathogen Marasmius tenuissimus strain MS-2.</title>
        <authorList>
            <person name="Yulfo-Soto G.E."/>
            <person name="Baruah I.K."/>
            <person name="Amoako-Attah I."/>
            <person name="Bukari Y."/>
            <person name="Meinhardt L.W."/>
            <person name="Bailey B.A."/>
            <person name="Cohen S.P."/>
        </authorList>
    </citation>
    <scope>NUCLEOTIDE SEQUENCE [LARGE SCALE GENOMIC DNA]</scope>
    <source>
        <strain evidence="2 3">MS-2</strain>
    </source>
</reference>
<evidence type="ECO:0000256" key="1">
    <source>
        <dbReference type="SAM" id="MobiDB-lite"/>
    </source>
</evidence>
<dbReference type="Proteomes" id="UP001437256">
    <property type="component" value="Unassembled WGS sequence"/>
</dbReference>
<feature type="region of interest" description="Disordered" evidence="1">
    <location>
        <begin position="143"/>
        <end position="237"/>
    </location>
</feature>
<feature type="compositionally biased region" description="Polar residues" evidence="1">
    <location>
        <begin position="77"/>
        <end position="87"/>
    </location>
</feature>
<feature type="compositionally biased region" description="Polar residues" evidence="1">
    <location>
        <begin position="171"/>
        <end position="196"/>
    </location>
</feature>
<dbReference type="EMBL" id="JBBXMP010001154">
    <property type="protein sequence ID" value="KAL0056637.1"/>
    <property type="molecule type" value="Genomic_DNA"/>
</dbReference>
<feature type="non-terminal residue" evidence="2">
    <location>
        <position position="416"/>
    </location>
</feature>
<feature type="non-terminal residue" evidence="2">
    <location>
        <position position="1"/>
    </location>
</feature>
<feature type="region of interest" description="Disordered" evidence="1">
    <location>
        <begin position="73"/>
        <end position="129"/>
    </location>
</feature>
<dbReference type="PANTHER" id="PTHR23198">
    <property type="entry name" value="NUCLEOPORIN"/>
    <property type="match status" value="1"/>
</dbReference>
<organism evidence="2 3">
    <name type="scientific">Marasmius tenuissimus</name>
    <dbReference type="NCBI Taxonomy" id="585030"/>
    <lineage>
        <taxon>Eukaryota</taxon>
        <taxon>Fungi</taxon>
        <taxon>Dikarya</taxon>
        <taxon>Basidiomycota</taxon>
        <taxon>Agaricomycotina</taxon>
        <taxon>Agaricomycetes</taxon>
        <taxon>Agaricomycetidae</taxon>
        <taxon>Agaricales</taxon>
        <taxon>Marasmiineae</taxon>
        <taxon>Marasmiaceae</taxon>
        <taxon>Marasmius</taxon>
    </lineage>
</organism>
<feature type="region of interest" description="Disordered" evidence="1">
    <location>
        <begin position="266"/>
        <end position="298"/>
    </location>
</feature>
<gene>
    <name evidence="2" type="ORF">AAF712_016757</name>
</gene>
<evidence type="ECO:0000313" key="3">
    <source>
        <dbReference type="Proteomes" id="UP001437256"/>
    </source>
</evidence>
<feature type="compositionally biased region" description="Polar residues" evidence="1">
    <location>
        <begin position="105"/>
        <end position="117"/>
    </location>
</feature>